<comment type="caution">
    <text evidence="1">The sequence shown here is derived from an EMBL/GenBank/DDBJ whole genome shotgun (WGS) entry which is preliminary data.</text>
</comment>
<protein>
    <recommendedName>
        <fullName evidence="3">DUF4747 family protein</fullName>
    </recommendedName>
</protein>
<evidence type="ECO:0000313" key="1">
    <source>
        <dbReference type="EMBL" id="TPG30269.1"/>
    </source>
</evidence>
<gene>
    <name evidence="1" type="ORF">EAH82_01875</name>
</gene>
<evidence type="ECO:0000313" key="2">
    <source>
        <dbReference type="Proteomes" id="UP000319212"/>
    </source>
</evidence>
<dbReference type="Proteomes" id="UP000319212">
    <property type="component" value="Unassembled WGS sequence"/>
</dbReference>
<evidence type="ECO:0008006" key="3">
    <source>
        <dbReference type="Google" id="ProtNLM"/>
    </source>
</evidence>
<sequence>MRTYEISDWKEEGNLVAFLFRMTDRSVADPYFSDIEKDERRKAAKVEREGQESSSHVVIQLPENPVDPAIMLIERTSGITIPRVLMVLKLLLKKAKIKEPELFKQPPLDGAVVDGKPVMHDVNYWLDAEGHISDQLAEDLNKGSISEIELITKRHREEPFDQDAYLVNEESIVVLKVNKKHQGYKDKFKKITGLLEEQKDFEKARIRFVTAGGTTGNIDWDEENGISEQYLKKELIKNIQPPMESSYEVFRKDLLINMRLLIKI</sequence>
<dbReference type="AlphaFoldDB" id="A0A502E028"/>
<accession>A0A502E028</accession>
<organism evidence="1 2">
    <name type="scientific">Variovorax guangxiensis</name>
    <dbReference type="NCBI Taxonomy" id="1775474"/>
    <lineage>
        <taxon>Bacteria</taxon>
        <taxon>Pseudomonadati</taxon>
        <taxon>Pseudomonadota</taxon>
        <taxon>Betaproteobacteria</taxon>
        <taxon>Burkholderiales</taxon>
        <taxon>Comamonadaceae</taxon>
        <taxon>Variovorax</taxon>
    </lineage>
</organism>
<reference evidence="1 2" key="1">
    <citation type="journal article" date="2019" name="Environ. Microbiol.">
        <title>Species interactions and distinct microbial communities in high Arctic permafrost affected cryosols are associated with the CH4 and CO2 gas fluxes.</title>
        <authorList>
            <person name="Altshuler I."/>
            <person name="Hamel J."/>
            <person name="Turney S."/>
            <person name="Magnuson E."/>
            <person name="Levesque R."/>
            <person name="Greer C."/>
            <person name="Whyte L.G."/>
        </authorList>
    </citation>
    <scope>NUCLEOTIDE SEQUENCE [LARGE SCALE GENOMIC DNA]</scope>
    <source>
        <strain evidence="1 2">S06.C</strain>
    </source>
</reference>
<name>A0A502E028_9BURK</name>
<proteinExistence type="predicted"/>
<dbReference type="EMBL" id="RCZI01000001">
    <property type="protein sequence ID" value="TPG30269.1"/>
    <property type="molecule type" value="Genomic_DNA"/>
</dbReference>